<evidence type="ECO:0000313" key="5">
    <source>
        <dbReference type="Proteomes" id="UP000198817"/>
    </source>
</evidence>
<dbReference type="GeneID" id="78355433"/>
<dbReference type="InterPro" id="IPR001647">
    <property type="entry name" value="HTH_TetR"/>
</dbReference>
<accession>A0A1I7HC28</accession>
<dbReference type="Pfam" id="PF00440">
    <property type="entry name" value="TetR_N"/>
    <property type="match status" value="1"/>
</dbReference>
<keyword evidence="1 2" id="KW-0238">DNA-binding</keyword>
<evidence type="ECO:0000313" key="4">
    <source>
        <dbReference type="EMBL" id="SFU58257.1"/>
    </source>
</evidence>
<dbReference type="InterPro" id="IPR050624">
    <property type="entry name" value="HTH-type_Tx_Regulator"/>
</dbReference>
<dbReference type="PANTHER" id="PTHR43479">
    <property type="entry name" value="ACREF/ENVCD OPERON REPRESSOR-RELATED"/>
    <property type="match status" value="1"/>
</dbReference>
<dbReference type="STRING" id="155865.SAMN05216515_1167"/>
<dbReference type="AlphaFoldDB" id="A0A1I7HC28"/>
<dbReference type="SUPFAM" id="SSF46689">
    <property type="entry name" value="Homeodomain-like"/>
    <property type="match status" value="1"/>
</dbReference>
<reference evidence="4 5" key="1">
    <citation type="submission" date="2016-10" db="EMBL/GenBank/DDBJ databases">
        <authorList>
            <person name="de Groot N.N."/>
        </authorList>
    </citation>
    <scope>NUCLEOTIDE SEQUENCE [LARGE SCALE GENOMIC DNA]</scope>
    <source>
        <strain evidence="4 5">KHGC13</strain>
    </source>
</reference>
<dbReference type="InterPro" id="IPR041483">
    <property type="entry name" value="TetR_C_34"/>
</dbReference>
<feature type="domain" description="HTH tetR-type" evidence="3">
    <location>
        <begin position="10"/>
        <end position="70"/>
    </location>
</feature>
<organism evidence="4 5">
    <name type="scientific">Eubacterium pyruvativorans</name>
    <dbReference type="NCBI Taxonomy" id="155865"/>
    <lineage>
        <taxon>Bacteria</taxon>
        <taxon>Bacillati</taxon>
        <taxon>Bacillota</taxon>
        <taxon>Clostridia</taxon>
        <taxon>Eubacteriales</taxon>
        <taxon>Eubacteriaceae</taxon>
        <taxon>Eubacterium</taxon>
    </lineage>
</organism>
<evidence type="ECO:0000256" key="1">
    <source>
        <dbReference type="ARBA" id="ARBA00023125"/>
    </source>
</evidence>
<evidence type="ECO:0000256" key="2">
    <source>
        <dbReference type="PROSITE-ProRule" id="PRU00335"/>
    </source>
</evidence>
<dbReference type="EMBL" id="FPBT01000015">
    <property type="protein sequence ID" value="SFU58257.1"/>
    <property type="molecule type" value="Genomic_DNA"/>
</dbReference>
<protein>
    <submittedName>
        <fullName evidence="4">Transcriptional regulator, TetR family</fullName>
    </submittedName>
</protein>
<sequence length="207" mass="24533">MRKATREQIVQKREEIINACEQLYQKMSFREITLKEIGNITSFSRPTIYNYFETKEEIFLGLFQREYDRWNEDLTAILNGNEKLTKKELADHIANSLAGREQLLKLLSMNNYDMEANSRQELLTAFKQSYGRSMHLMCMLLEKFCPDMGVTDIQNFIYIFYPFMFGIYPYTAVTEKQRAAMKEAGINYVYQSVYELTYSCLIRLLKE</sequence>
<dbReference type="Gene3D" id="1.10.357.10">
    <property type="entry name" value="Tetracycline Repressor, domain 2"/>
    <property type="match status" value="1"/>
</dbReference>
<name>A0A1I7HC28_9FIRM</name>
<dbReference type="Pfam" id="PF17929">
    <property type="entry name" value="TetR_C_34"/>
    <property type="match status" value="1"/>
</dbReference>
<dbReference type="InterPro" id="IPR009057">
    <property type="entry name" value="Homeodomain-like_sf"/>
</dbReference>
<dbReference type="RefSeq" id="WP_090164738.1">
    <property type="nucleotide sequence ID" value="NZ_FNBF01000044.1"/>
</dbReference>
<gene>
    <name evidence="4" type="ORF">SAMN05216508_1157</name>
</gene>
<dbReference type="OrthoDB" id="9812484at2"/>
<proteinExistence type="predicted"/>
<feature type="DNA-binding region" description="H-T-H motif" evidence="2">
    <location>
        <begin position="33"/>
        <end position="52"/>
    </location>
</feature>
<dbReference type="PANTHER" id="PTHR43479:SF11">
    <property type="entry name" value="ACREF_ENVCD OPERON REPRESSOR-RELATED"/>
    <property type="match status" value="1"/>
</dbReference>
<dbReference type="PROSITE" id="PS50977">
    <property type="entry name" value="HTH_TETR_2"/>
    <property type="match status" value="1"/>
</dbReference>
<evidence type="ECO:0000259" key="3">
    <source>
        <dbReference type="PROSITE" id="PS50977"/>
    </source>
</evidence>
<dbReference type="Proteomes" id="UP000198817">
    <property type="component" value="Unassembled WGS sequence"/>
</dbReference>
<keyword evidence="5" id="KW-1185">Reference proteome</keyword>
<dbReference type="GO" id="GO:0003677">
    <property type="term" value="F:DNA binding"/>
    <property type="evidence" value="ECO:0007669"/>
    <property type="project" value="UniProtKB-UniRule"/>
</dbReference>